<feature type="transmembrane region" description="Helical" evidence="2">
    <location>
        <begin position="560"/>
        <end position="581"/>
    </location>
</feature>
<keyword evidence="5" id="KW-1185">Reference proteome</keyword>
<feature type="chain" id="PRO_5042245008" evidence="3">
    <location>
        <begin position="27"/>
        <end position="684"/>
    </location>
</feature>
<dbReference type="AlphaFoldDB" id="A0AAE1C9L2"/>
<evidence type="ECO:0000313" key="5">
    <source>
        <dbReference type="Proteomes" id="UP001270362"/>
    </source>
</evidence>
<accession>A0AAE1C9L2</accession>
<comment type="caution">
    <text evidence="4">The sequence shown here is derived from an EMBL/GenBank/DDBJ whole genome shotgun (WGS) entry which is preliminary data.</text>
</comment>
<evidence type="ECO:0000256" key="3">
    <source>
        <dbReference type="SAM" id="SignalP"/>
    </source>
</evidence>
<sequence length="684" mass="75863">MPASARSRVLLYILVAIICLSWDVVASGNTFTDCKQRVLAILDGQPDPRGNLTKDTIQKYIYTGPVRNLNPDYPRDQYLTLTLEGCREVCGNPIDWYLTEQAQTSVSIVANWVLPILALIASLPFDSLHGRTPTSKWHQGRVLQTTKTLLNWLGSPPTALTATLHNIHQMRQCKRFVFFKGGTHEMASNAHTKRNAYYVLSCVNQFELPPAPDGAHAALVENLVYGLFRPMEDTRLPPPRRRQEGTEEDKRRKRAALLTRELLEALAFQLRMYRRRGVYLAGINIFIFLGAFAISVGLAFASDLGAWTTAHSLALGLLVSWLPILVMFTILDRNPVSAVRNKVLIERWLWNVEAVKLWESAPAVPHITEANQPSQQYPPERSIDWWLPSKQRRRGASAHPSTNQLPARPASAQEALPMIPSPPDDDHENEPNNPLTVPAPLKLGEFIGQGRKIGYFGLASAVLTSIYARDMHQTPQPIAAIASQANATLRRPFHRPAAWWAIALASLLLVWLEVSMALLVSIQTPTVGLSCRSGAYITYGLLATGTWAVCCVCKHPGSRVRVVCHLFNALAVAVLGFILFAQFTGILNNCPCKCGTGGYMGFQEADFFARNFGVTKWWVVGSVAGGLPPVLCFVVAAVLLRKLKTLWTASEQNEPSWEMTDWGGETTGGEARDETIHANMMWLT</sequence>
<feature type="transmembrane region" description="Helical" evidence="2">
    <location>
        <begin position="617"/>
        <end position="640"/>
    </location>
</feature>
<feature type="signal peptide" evidence="3">
    <location>
        <begin position="1"/>
        <end position="26"/>
    </location>
</feature>
<feature type="region of interest" description="Disordered" evidence="1">
    <location>
        <begin position="394"/>
        <end position="435"/>
    </location>
</feature>
<name>A0AAE1C9L2_9PEZI</name>
<proteinExistence type="predicted"/>
<feature type="transmembrane region" description="Helical" evidence="2">
    <location>
        <begin position="534"/>
        <end position="553"/>
    </location>
</feature>
<feature type="transmembrane region" description="Helical" evidence="2">
    <location>
        <begin position="313"/>
        <end position="331"/>
    </location>
</feature>
<feature type="transmembrane region" description="Helical" evidence="2">
    <location>
        <begin position="278"/>
        <end position="301"/>
    </location>
</feature>
<feature type="transmembrane region" description="Helical" evidence="2">
    <location>
        <begin position="497"/>
        <end position="522"/>
    </location>
</feature>
<organism evidence="4 5">
    <name type="scientific">Podospora appendiculata</name>
    <dbReference type="NCBI Taxonomy" id="314037"/>
    <lineage>
        <taxon>Eukaryota</taxon>
        <taxon>Fungi</taxon>
        <taxon>Dikarya</taxon>
        <taxon>Ascomycota</taxon>
        <taxon>Pezizomycotina</taxon>
        <taxon>Sordariomycetes</taxon>
        <taxon>Sordariomycetidae</taxon>
        <taxon>Sordariales</taxon>
        <taxon>Podosporaceae</taxon>
        <taxon>Podospora</taxon>
    </lineage>
</organism>
<evidence type="ECO:0000256" key="2">
    <source>
        <dbReference type="SAM" id="Phobius"/>
    </source>
</evidence>
<evidence type="ECO:0000313" key="4">
    <source>
        <dbReference type="EMBL" id="KAK3684191.1"/>
    </source>
</evidence>
<keyword evidence="2" id="KW-0472">Membrane</keyword>
<keyword evidence="3" id="KW-0732">Signal</keyword>
<dbReference type="EMBL" id="JAULSO010000004">
    <property type="protein sequence ID" value="KAK3684191.1"/>
    <property type="molecule type" value="Genomic_DNA"/>
</dbReference>
<gene>
    <name evidence="4" type="ORF">B0T22DRAFT_271380</name>
</gene>
<evidence type="ECO:0000256" key="1">
    <source>
        <dbReference type="SAM" id="MobiDB-lite"/>
    </source>
</evidence>
<protein>
    <submittedName>
        <fullName evidence="4">Uncharacterized protein</fullName>
    </submittedName>
</protein>
<dbReference type="Proteomes" id="UP001270362">
    <property type="component" value="Unassembled WGS sequence"/>
</dbReference>
<reference evidence="4" key="1">
    <citation type="journal article" date="2023" name="Mol. Phylogenet. Evol.">
        <title>Genome-scale phylogeny and comparative genomics of the fungal order Sordariales.</title>
        <authorList>
            <person name="Hensen N."/>
            <person name="Bonometti L."/>
            <person name="Westerberg I."/>
            <person name="Brannstrom I.O."/>
            <person name="Guillou S."/>
            <person name="Cros-Aarteil S."/>
            <person name="Calhoun S."/>
            <person name="Haridas S."/>
            <person name="Kuo A."/>
            <person name="Mondo S."/>
            <person name="Pangilinan J."/>
            <person name="Riley R."/>
            <person name="LaButti K."/>
            <person name="Andreopoulos B."/>
            <person name="Lipzen A."/>
            <person name="Chen C."/>
            <person name="Yan M."/>
            <person name="Daum C."/>
            <person name="Ng V."/>
            <person name="Clum A."/>
            <person name="Steindorff A."/>
            <person name="Ohm R.A."/>
            <person name="Martin F."/>
            <person name="Silar P."/>
            <person name="Natvig D.O."/>
            <person name="Lalanne C."/>
            <person name="Gautier V."/>
            <person name="Ament-Velasquez S.L."/>
            <person name="Kruys A."/>
            <person name="Hutchinson M.I."/>
            <person name="Powell A.J."/>
            <person name="Barry K."/>
            <person name="Miller A.N."/>
            <person name="Grigoriev I.V."/>
            <person name="Debuchy R."/>
            <person name="Gladieux P."/>
            <person name="Hiltunen Thoren M."/>
            <person name="Johannesson H."/>
        </authorList>
    </citation>
    <scope>NUCLEOTIDE SEQUENCE</scope>
    <source>
        <strain evidence="4">CBS 314.62</strain>
    </source>
</reference>
<reference evidence="4" key="2">
    <citation type="submission" date="2023-06" db="EMBL/GenBank/DDBJ databases">
        <authorList>
            <consortium name="Lawrence Berkeley National Laboratory"/>
            <person name="Haridas S."/>
            <person name="Hensen N."/>
            <person name="Bonometti L."/>
            <person name="Westerberg I."/>
            <person name="Brannstrom I.O."/>
            <person name="Guillou S."/>
            <person name="Cros-Aarteil S."/>
            <person name="Calhoun S."/>
            <person name="Kuo A."/>
            <person name="Mondo S."/>
            <person name="Pangilinan J."/>
            <person name="Riley R."/>
            <person name="Labutti K."/>
            <person name="Andreopoulos B."/>
            <person name="Lipzen A."/>
            <person name="Chen C."/>
            <person name="Yanf M."/>
            <person name="Daum C."/>
            <person name="Ng V."/>
            <person name="Clum A."/>
            <person name="Steindorff A."/>
            <person name="Ohm R."/>
            <person name="Martin F."/>
            <person name="Silar P."/>
            <person name="Natvig D."/>
            <person name="Lalanne C."/>
            <person name="Gautier V."/>
            <person name="Ament-Velasquez S.L."/>
            <person name="Kruys A."/>
            <person name="Hutchinson M.I."/>
            <person name="Powell A.J."/>
            <person name="Barry K."/>
            <person name="Miller A.N."/>
            <person name="Grigoriev I.V."/>
            <person name="Debuchy R."/>
            <person name="Gladieux P."/>
            <person name="Thoren M.H."/>
            <person name="Johannesson H."/>
        </authorList>
    </citation>
    <scope>NUCLEOTIDE SEQUENCE</scope>
    <source>
        <strain evidence="4">CBS 314.62</strain>
    </source>
</reference>
<keyword evidence="2" id="KW-0812">Transmembrane</keyword>
<keyword evidence="2" id="KW-1133">Transmembrane helix</keyword>